<dbReference type="EMBL" id="QHKI01000011">
    <property type="protein sequence ID" value="RSM85661.1"/>
    <property type="molecule type" value="Genomic_DNA"/>
</dbReference>
<reference evidence="2 3" key="1">
    <citation type="submission" date="2018-05" db="EMBL/GenBank/DDBJ databases">
        <title>Evolution of GPA BGCs.</title>
        <authorList>
            <person name="Waglechner N."/>
            <person name="Wright G.D."/>
        </authorList>
    </citation>
    <scope>NUCLEOTIDE SEQUENCE [LARGE SCALE GENOMIC DNA]</scope>
    <source>
        <strain evidence="2 3">A82846</strain>
    </source>
</reference>
<evidence type="ECO:0000313" key="2">
    <source>
        <dbReference type="EMBL" id="RSM85661.1"/>
    </source>
</evidence>
<proteinExistence type="predicted"/>
<accession>A0A428ZCA8</accession>
<evidence type="ECO:0000256" key="1">
    <source>
        <dbReference type="SAM" id="MobiDB-lite"/>
    </source>
</evidence>
<protein>
    <submittedName>
        <fullName evidence="2">Uncharacterized protein</fullName>
    </submittedName>
</protein>
<gene>
    <name evidence="2" type="ORF">DMH04_15695</name>
</gene>
<dbReference type="Proteomes" id="UP000287547">
    <property type="component" value="Unassembled WGS sequence"/>
</dbReference>
<sequence length="96" mass="10668">MVRDLGLPGEFGGLVGDETSTSTSSRNDVQTGKFGWMNEHFESFTGLSWHAAAAAGDRVRSAQVELFIFDVPQCSATVYKPKVSRNRQLTARFRRQ</sequence>
<comment type="caution">
    <text evidence="2">The sequence shown here is derived from an EMBL/GenBank/DDBJ whole genome shotgun (WGS) entry which is preliminary data.</text>
</comment>
<evidence type="ECO:0000313" key="3">
    <source>
        <dbReference type="Proteomes" id="UP000287547"/>
    </source>
</evidence>
<organism evidence="2 3">
    <name type="scientific">Kibdelosporangium aridum</name>
    <dbReference type="NCBI Taxonomy" id="2030"/>
    <lineage>
        <taxon>Bacteria</taxon>
        <taxon>Bacillati</taxon>
        <taxon>Actinomycetota</taxon>
        <taxon>Actinomycetes</taxon>
        <taxon>Pseudonocardiales</taxon>
        <taxon>Pseudonocardiaceae</taxon>
        <taxon>Kibdelosporangium</taxon>
    </lineage>
</organism>
<dbReference type="AlphaFoldDB" id="A0A428ZCA8"/>
<feature type="region of interest" description="Disordered" evidence="1">
    <location>
        <begin position="1"/>
        <end position="28"/>
    </location>
</feature>
<feature type="compositionally biased region" description="Polar residues" evidence="1">
    <location>
        <begin position="18"/>
        <end position="28"/>
    </location>
</feature>
<name>A0A428ZCA8_KIBAR</name>